<comment type="caution">
    <text evidence="1">The sequence shown here is derived from an EMBL/GenBank/DDBJ whole genome shotgun (WGS) entry which is preliminary data.</text>
</comment>
<gene>
    <name evidence="1" type="ORF">GPM918_LOCUS41673</name>
    <name evidence="2" type="ORF">SRO942_LOCUS42766</name>
</gene>
<dbReference type="EMBL" id="CAJOBC010099527">
    <property type="protein sequence ID" value="CAF4461256.1"/>
    <property type="molecule type" value="Genomic_DNA"/>
</dbReference>
<organism evidence="1 3">
    <name type="scientific">Didymodactylos carnosus</name>
    <dbReference type="NCBI Taxonomy" id="1234261"/>
    <lineage>
        <taxon>Eukaryota</taxon>
        <taxon>Metazoa</taxon>
        <taxon>Spiralia</taxon>
        <taxon>Gnathifera</taxon>
        <taxon>Rotifera</taxon>
        <taxon>Eurotatoria</taxon>
        <taxon>Bdelloidea</taxon>
        <taxon>Philodinida</taxon>
        <taxon>Philodinidae</taxon>
        <taxon>Didymodactylos</taxon>
    </lineage>
</organism>
<proteinExistence type="predicted"/>
<sequence length="49" mass="5464">MMTVVNVFDNLKQQIRQDFPHVTELPIRSDNGGCYAGGAIIVAREQICD</sequence>
<reference evidence="1" key="1">
    <citation type="submission" date="2021-02" db="EMBL/GenBank/DDBJ databases">
        <authorList>
            <person name="Nowell W R."/>
        </authorList>
    </citation>
    <scope>NUCLEOTIDE SEQUENCE</scope>
</reference>
<evidence type="ECO:0000313" key="3">
    <source>
        <dbReference type="Proteomes" id="UP000663829"/>
    </source>
</evidence>
<evidence type="ECO:0000313" key="1">
    <source>
        <dbReference type="EMBL" id="CAF1589782.1"/>
    </source>
</evidence>
<dbReference type="EMBL" id="CAJNOQ010033400">
    <property type="protein sequence ID" value="CAF1589782.1"/>
    <property type="molecule type" value="Genomic_DNA"/>
</dbReference>
<accession>A0A815ZZX6</accession>
<protein>
    <submittedName>
        <fullName evidence="1">Uncharacterized protein</fullName>
    </submittedName>
</protein>
<evidence type="ECO:0000313" key="2">
    <source>
        <dbReference type="EMBL" id="CAF4461256.1"/>
    </source>
</evidence>
<name>A0A815ZZX6_9BILA</name>
<dbReference type="Proteomes" id="UP000681722">
    <property type="component" value="Unassembled WGS sequence"/>
</dbReference>
<dbReference type="Proteomes" id="UP000663829">
    <property type="component" value="Unassembled WGS sequence"/>
</dbReference>
<feature type="non-terminal residue" evidence="1">
    <location>
        <position position="1"/>
    </location>
</feature>
<dbReference type="AlphaFoldDB" id="A0A815ZZX6"/>
<keyword evidence="3" id="KW-1185">Reference proteome</keyword>